<comment type="cofactor">
    <cofactor evidence="6">
        <name>[2Fe-2S] cluster</name>
        <dbReference type="ChEBI" id="CHEBI:190135"/>
    </cofactor>
</comment>
<evidence type="ECO:0000256" key="3">
    <source>
        <dbReference type="ARBA" id="ARBA00022723"/>
    </source>
</evidence>
<proteinExistence type="inferred from homology"/>
<accession>A0A944DFV7</accession>
<protein>
    <submittedName>
        <fullName evidence="8">Formate dehydrogenase subunit gamma</fullName>
    </submittedName>
</protein>
<dbReference type="PANTHER" id="PTHR10371:SF3">
    <property type="entry name" value="NADH DEHYDROGENASE [UBIQUINONE] FLAVOPROTEIN 2, MITOCHONDRIAL"/>
    <property type="match status" value="1"/>
</dbReference>
<dbReference type="GO" id="GO:0003954">
    <property type="term" value="F:NADH dehydrogenase activity"/>
    <property type="evidence" value="ECO:0007669"/>
    <property type="project" value="TreeGrafter"/>
</dbReference>
<comment type="cofactor">
    <cofactor evidence="7">
        <name>[2Fe-2S] cluster</name>
        <dbReference type="ChEBI" id="CHEBI:190135"/>
    </cofactor>
    <text evidence="7">Binds 1 [2Fe-2S] cluster.</text>
</comment>
<feature type="binding site" evidence="7">
    <location>
        <position position="80"/>
    </location>
    <ligand>
        <name>[2Fe-2S] cluster</name>
        <dbReference type="ChEBI" id="CHEBI:190135"/>
    </ligand>
</feature>
<evidence type="ECO:0000256" key="4">
    <source>
        <dbReference type="ARBA" id="ARBA00023004"/>
    </source>
</evidence>
<sequence length="160" mass="17020">MDEARDKQIIQREIEAHRAMPGALLPILHAIQDALGWIPPQATPALAQALNRSRAEVHGVISFYHHFRTTPPGRHVVQVCRAESCQAMGGAALEAHAQAALGTAFGETTADGAITLEAVYCLGNCACSPAVRVDDDIVGRVSSARFDEIVATLRGEQVSA</sequence>
<feature type="binding site" evidence="7">
    <location>
        <position position="121"/>
    </location>
    <ligand>
        <name>[2Fe-2S] cluster</name>
        <dbReference type="ChEBI" id="CHEBI:190135"/>
    </ligand>
</feature>
<evidence type="ECO:0000256" key="6">
    <source>
        <dbReference type="ARBA" id="ARBA00034078"/>
    </source>
</evidence>
<name>A0A944DFV7_DENI1</name>
<gene>
    <name evidence="8" type="ORF">I8J34_19960</name>
</gene>
<feature type="binding site" evidence="7">
    <location>
        <position position="85"/>
    </location>
    <ligand>
        <name>[2Fe-2S] cluster</name>
        <dbReference type="ChEBI" id="CHEBI:190135"/>
    </ligand>
</feature>
<dbReference type="GO" id="GO:0046872">
    <property type="term" value="F:metal ion binding"/>
    <property type="evidence" value="ECO:0007669"/>
    <property type="project" value="UniProtKB-KW"/>
</dbReference>
<evidence type="ECO:0000256" key="7">
    <source>
        <dbReference type="PIRSR" id="PIRSR000216-1"/>
    </source>
</evidence>
<dbReference type="InterPro" id="IPR002023">
    <property type="entry name" value="NuoE-like"/>
</dbReference>
<organism evidence="8 9">
    <name type="scientific">Denitromonas iodatirespirans</name>
    <dbReference type="NCBI Taxonomy" id="2795389"/>
    <lineage>
        <taxon>Bacteria</taxon>
        <taxon>Pseudomonadati</taxon>
        <taxon>Pseudomonadota</taxon>
        <taxon>Betaproteobacteria</taxon>
        <taxon>Rhodocyclales</taxon>
        <taxon>Zoogloeaceae</taxon>
        <taxon>Denitromonas</taxon>
    </lineage>
</organism>
<dbReference type="PIRSF" id="PIRSF000216">
    <property type="entry name" value="NADH_DH_24kDa"/>
    <property type="match status" value="1"/>
</dbReference>
<evidence type="ECO:0000313" key="9">
    <source>
        <dbReference type="Proteomes" id="UP000694660"/>
    </source>
</evidence>
<dbReference type="SUPFAM" id="SSF52833">
    <property type="entry name" value="Thioredoxin-like"/>
    <property type="match status" value="1"/>
</dbReference>
<evidence type="ECO:0000256" key="1">
    <source>
        <dbReference type="ARBA" id="ARBA00010643"/>
    </source>
</evidence>
<dbReference type="CDD" id="cd03081">
    <property type="entry name" value="TRX_Fd_NuoE_FDH_gamma"/>
    <property type="match status" value="1"/>
</dbReference>
<dbReference type="EMBL" id="JAEKFT010000030">
    <property type="protein sequence ID" value="MBT0963467.1"/>
    <property type="molecule type" value="Genomic_DNA"/>
</dbReference>
<dbReference type="InterPro" id="IPR041921">
    <property type="entry name" value="NuoE_N"/>
</dbReference>
<evidence type="ECO:0000256" key="2">
    <source>
        <dbReference type="ARBA" id="ARBA00022714"/>
    </source>
</evidence>
<comment type="caution">
    <text evidence="8">The sequence shown here is derived from an EMBL/GenBank/DDBJ whole genome shotgun (WGS) entry which is preliminary data.</text>
</comment>
<dbReference type="GO" id="GO:0051537">
    <property type="term" value="F:2 iron, 2 sulfur cluster binding"/>
    <property type="evidence" value="ECO:0007669"/>
    <property type="project" value="UniProtKB-KW"/>
</dbReference>
<feature type="binding site" evidence="7">
    <location>
        <position position="125"/>
    </location>
    <ligand>
        <name>[2Fe-2S] cluster</name>
        <dbReference type="ChEBI" id="CHEBI:190135"/>
    </ligand>
</feature>
<dbReference type="Pfam" id="PF01257">
    <property type="entry name" value="2Fe-2S_thioredx"/>
    <property type="match status" value="1"/>
</dbReference>
<evidence type="ECO:0000256" key="5">
    <source>
        <dbReference type="ARBA" id="ARBA00023014"/>
    </source>
</evidence>
<dbReference type="NCBIfam" id="NF004638">
    <property type="entry name" value="PRK05988.1"/>
    <property type="match status" value="1"/>
</dbReference>
<comment type="similarity">
    <text evidence="1">Belongs to the complex I 24 kDa subunit family.</text>
</comment>
<keyword evidence="9" id="KW-1185">Reference proteome</keyword>
<evidence type="ECO:0000313" key="8">
    <source>
        <dbReference type="EMBL" id="MBT0963467.1"/>
    </source>
</evidence>
<dbReference type="InterPro" id="IPR036249">
    <property type="entry name" value="Thioredoxin-like_sf"/>
</dbReference>
<dbReference type="Gene3D" id="3.40.30.10">
    <property type="entry name" value="Glutaredoxin"/>
    <property type="match status" value="1"/>
</dbReference>
<keyword evidence="4 7" id="KW-0408">Iron</keyword>
<dbReference type="Proteomes" id="UP000694660">
    <property type="component" value="Unassembled WGS sequence"/>
</dbReference>
<keyword evidence="5 7" id="KW-0411">Iron-sulfur</keyword>
<dbReference type="AlphaFoldDB" id="A0A944DFV7"/>
<dbReference type="PANTHER" id="PTHR10371">
    <property type="entry name" value="NADH DEHYDROGENASE UBIQUINONE FLAVOPROTEIN 2, MITOCHONDRIAL"/>
    <property type="match status" value="1"/>
</dbReference>
<reference evidence="9" key="1">
    <citation type="journal article" date="2022" name="ISME J.">
        <title>Genetic and phylogenetic analysis of dissimilatory iodate-reducing bacteria identifies potential niches across the world's oceans.</title>
        <authorList>
            <person name="Reyes-Umana V."/>
            <person name="Henning Z."/>
            <person name="Lee K."/>
            <person name="Barnum T.P."/>
            <person name="Coates J.D."/>
        </authorList>
    </citation>
    <scope>NUCLEOTIDE SEQUENCE [LARGE SCALE GENOMIC DNA]</scope>
    <source>
        <strain evidence="9">IR12</strain>
    </source>
</reference>
<keyword evidence="3 7" id="KW-0479">Metal-binding</keyword>
<dbReference type="Gene3D" id="1.10.10.1590">
    <property type="entry name" value="NADH-quinone oxidoreductase subunit E"/>
    <property type="match status" value="1"/>
</dbReference>
<keyword evidence="2 7" id="KW-0001">2Fe-2S</keyword>
<dbReference type="RefSeq" id="WP_214363399.1">
    <property type="nucleotide sequence ID" value="NZ_JAEKFT010000030.1"/>
</dbReference>